<evidence type="ECO:0000313" key="5">
    <source>
        <dbReference type="EMBL" id="ETV81090.1"/>
    </source>
</evidence>
<dbReference type="PANTHER" id="PTHR10331:SF6">
    <property type="entry name" value="SPINDLE ASSEMBLY ABNORMAL 4"/>
    <property type="match status" value="1"/>
</dbReference>
<dbReference type="GeneID" id="20807698"/>
<feature type="compositionally biased region" description="Basic and acidic residues" evidence="3">
    <location>
        <begin position="253"/>
        <end position="262"/>
    </location>
</feature>
<feature type="compositionally biased region" description="Low complexity" evidence="3">
    <location>
        <begin position="128"/>
        <end position="139"/>
    </location>
</feature>
<dbReference type="InterPro" id="IPR009852">
    <property type="entry name" value="CENPJ_C_dom"/>
</dbReference>
<organism evidence="5">
    <name type="scientific">Aphanomyces astaci</name>
    <name type="common">Crayfish plague agent</name>
    <dbReference type="NCBI Taxonomy" id="112090"/>
    <lineage>
        <taxon>Eukaryota</taxon>
        <taxon>Sar</taxon>
        <taxon>Stramenopiles</taxon>
        <taxon>Oomycota</taxon>
        <taxon>Saprolegniomycetes</taxon>
        <taxon>Saprolegniales</taxon>
        <taxon>Verrucalvaceae</taxon>
        <taxon>Aphanomyces</taxon>
    </lineage>
</organism>
<feature type="region of interest" description="Disordered" evidence="3">
    <location>
        <begin position="68"/>
        <end position="169"/>
    </location>
</feature>
<dbReference type="VEuPathDB" id="FungiDB:H257_05702"/>
<evidence type="ECO:0000256" key="3">
    <source>
        <dbReference type="SAM" id="MobiDB-lite"/>
    </source>
</evidence>
<sequence length="970" mass="107431">MAAFASAGKSMPGAHVSFDDLLEREWSANQPHAHTSSDGRKQVPKKPFLKRGARGWWKNSDKAVPMAYSLSSAHDDEQKGTATSKTTAFPSKQQRPSQASSQPRRTQVLGPSASSRAQVPVNHRSSTRRTTPTSSTAASLGRSASDAIETPLHAAPYVPSPRGNSTVLNASSSRYIPVAHQAPDSSNWSIHDEDNNDVRHDEDPPPDTCKYHEHPLTQSVDWKLEQDAHELQEFESLEQQLLQQHTHSTPHSHQLDDTDVHADPSAAAGTQPPPPWRVDEETERRDLLAELDAWSRDDITTRPPAASLYDQDLYDLNHSFSIDGHGDDEVGELSHHQSSMLHYPHHDHIEALNEGSLNDVSFADSEPWDEYDQGPAPIMAQERLDLTSNVHSVAEPHQESANVGQQPSYIEQKFQKAAAAANQMPPPPVSSSLQTLKMKLKQKAAASSRTPAKPTGKKSAGKIPPLPPPPPPPGKVKREKSLPGHHVGTAAAATAPHSVGTVPPPKPSSSHFPAGIEDKLFELETEVKHYKQETLKLQKRREALEADQRKLDQQRHDWHEEKRKAQEDMDAQWKHLRKERRALDQALKFGAAALPDRKERGEIDALKAQLVKMQVDDKAKTNKHKAATDFFRHRIAELELRNQELRDDLKFMEQERLANWNWTNDASNHNNNPGSNQSGKIPSRPGPGTAPISLASSINYNISTSDAPMKKDKSTTVDEDAAYNPAQYQPNYGAVGQSKDKSDSRRTNGSETHHSDDGDQHKNDLNGAFGLETTISDDGHETPDDQATPSLSELHPNSSEVEEIRHSGGKVERRYASGPLLKSFQFANGTEKDVYKDGHSVVRFSNGDVKETYPGEGGKTVYFYAAAQTRHVTYADDTQVFEFPNGQVETHHANGAKEISFVDGTTKRIETNGDEWSTFPDGTRMVEAKSGFREVINPDGSRARDYPDGRTTWITPQGVEQPVQYKRPTA</sequence>
<proteinExistence type="inferred from homology"/>
<dbReference type="PANTHER" id="PTHR10331">
    <property type="entry name" value="T COMPLEX PROTEIN 10"/>
    <property type="match status" value="1"/>
</dbReference>
<feature type="coiled-coil region" evidence="2">
    <location>
        <begin position="520"/>
        <end position="561"/>
    </location>
</feature>
<gene>
    <name evidence="5" type="ORF">H257_05702</name>
</gene>
<dbReference type="Gene3D" id="2.60.450.20">
    <property type="match status" value="1"/>
</dbReference>
<comment type="similarity">
    <text evidence="1">Belongs to the TCP10 family.</text>
</comment>
<feature type="domain" description="Centromere protein J C-terminal" evidence="4">
    <location>
        <begin position="894"/>
        <end position="926"/>
    </location>
</feature>
<keyword evidence="2" id="KW-0175">Coiled coil</keyword>
<feature type="coiled-coil region" evidence="2">
    <location>
        <begin position="628"/>
        <end position="655"/>
    </location>
</feature>
<reference evidence="5" key="1">
    <citation type="submission" date="2013-12" db="EMBL/GenBank/DDBJ databases">
        <title>The Genome Sequence of Aphanomyces astaci APO3.</title>
        <authorList>
            <consortium name="The Broad Institute Genomics Platform"/>
            <person name="Russ C."/>
            <person name="Tyler B."/>
            <person name="van West P."/>
            <person name="Dieguez-Uribeondo J."/>
            <person name="Young S.K."/>
            <person name="Zeng Q."/>
            <person name="Gargeya S."/>
            <person name="Fitzgerald M."/>
            <person name="Abouelleil A."/>
            <person name="Alvarado L."/>
            <person name="Chapman S.B."/>
            <person name="Gainer-Dewar J."/>
            <person name="Goldberg J."/>
            <person name="Griggs A."/>
            <person name="Gujja S."/>
            <person name="Hansen M."/>
            <person name="Howarth C."/>
            <person name="Imamovic A."/>
            <person name="Ireland A."/>
            <person name="Larimer J."/>
            <person name="McCowan C."/>
            <person name="Murphy C."/>
            <person name="Pearson M."/>
            <person name="Poon T.W."/>
            <person name="Priest M."/>
            <person name="Roberts A."/>
            <person name="Saif S."/>
            <person name="Shea T."/>
            <person name="Sykes S."/>
            <person name="Wortman J."/>
            <person name="Nusbaum C."/>
            <person name="Birren B."/>
        </authorList>
    </citation>
    <scope>NUCLEOTIDE SEQUENCE [LARGE SCALE GENOMIC DNA]</scope>
    <source>
        <strain evidence="5">APO3</strain>
    </source>
</reference>
<feature type="compositionally biased region" description="Polar residues" evidence="3">
    <location>
        <begin position="662"/>
        <end position="680"/>
    </location>
</feature>
<dbReference type="EMBL" id="KI913124">
    <property type="protein sequence ID" value="ETV81090.1"/>
    <property type="molecule type" value="Genomic_DNA"/>
</dbReference>
<dbReference type="OrthoDB" id="10252174at2759"/>
<feature type="region of interest" description="Disordered" evidence="3">
    <location>
        <begin position="27"/>
        <end position="56"/>
    </location>
</feature>
<protein>
    <recommendedName>
        <fullName evidence="4">Centromere protein J C-terminal domain-containing protein</fullName>
    </recommendedName>
</protein>
<feature type="compositionally biased region" description="Basic and acidic residues" evidence="3">
    <location>
        <begin position="190"/>
        <end position="213"/>
    </location>
</feature>
<feature type="compositionally biased region" description="Low complexity" evidence="3">
    <location>
        <begin position="240"/>
        <end position="252"/>
    </location>
</feature>
<feature type="compositionally biased region" description="Pro residues" evidence="3">
    <location>
        <begin position="464"/>
        <end position="474"/>
    </location>
</feature>
<name>W4GN30_APHAT</name>
<accession>W4GN30</accession>
<evidence type="ECO:0000256" key="2">
    <source>
        <dbReference type="SAM" id="Coils"/>
    </source>
</evidence>
<evidence type="ECO:0000256" key="1">
    <source>
        <dbReference type="ARBA" id="ARBA00005627"/>
    </source>
</evidence>
<dbReference type="STRING" id="112090.W4GN30"/>
<feature type="region of interest" description="Disordered" evidence="3">
    <location>
        <begin position="240"/>
        <end position="282"/>
    </location>
</feature>
<dbReference type="RefSeq" id="XP_009828948.1">
    <property type="nucleotide sequence ID" value="XM_009830646.1"/>
</dbReference>
<feature type="region of interest" description="Disordered" evidence="3">
    <location>
        <begin position="662"/>
        <end position="810"/>
    </location>
</feature>
<feature type="compositionally biased region" description="Polar residues" evidence="3">
    <location>
        <begin position="80"/>
        <end position="89"/>
    </location>
</feature>
<dbReference type="InterPro" id="IPR026581">
    <property type="entry name" value="TCP10L/CENPJ"/>
</dbReference>
<dbReference type="InterPro" id="IPR047002">
    <property type="entry name" value="Tcp10_C_sf"/>
</dbReference>
<evidence type="ECO:0000259" key="4">
    <source>
        <dbReference type="Pfam" id="PF07202"/>
    </source>
</evidence>
<feature type="region of interest" description="Disordered" evidence="3">
    <location>
        <begin position="415"/>
        <end position="510"/>
    </location>
</feature>
<dbReference type="Pfam" id="PF07202">
    <property type="entry name" value="Tcp10_C"/>
    <property type="match status" value="1"/>
</dbReference>
<feature type="compositionally biased region" description="Basic and acidic residues" evidence="3">
    <location>
        <begin position="738"/>
        <end position="764"/>
    </location>
</feature>
<feature type="compositionally biased region" description="Low complexity" evidence="3">
    <location>
        <begin position="90"/>
        <end position="105"/>
    </location>
</feature>
<feature type="region of interest" description="Disordered" evidence="3">
    <location>
        <begin position="183"/>
        <end position="213"/>
    </location>
</feature>
<feature type="region of interest" description="Disordered" evidence="3">
    <location>
        <begin position="936"/>
        <end position="970"/>
    </location>
</feature>
<dbReference type="AlphaFoldDB" id="W4GN30"/>
<feature type="compositionally biased region" description="Polar residues" evidence="3">
    <location>
        <begin position="785"/>
        <end position="799"/>
    </location>
</feature>
<feature type="compositionally biased region" description="Basic residues" evidence="3">
    <location>
        <begin position="42"/>
        <end position="53"/>
    </location>
</feature>
<feature type="compositionally biased region" description="Polar residues" evidence="3">
    <location>
        <begin position="694"/>
        <end position="706"/>
    </location>
</feature>